<feature type="compositionally biased region" description="Basic and acidic residues" evidence="4">
    <location>
        <begin position="253"/>
        <end position="263"/>
    </location>
</feature>
<dbReference type="SUPFAM" id="SSF47095">
    <property type="entry name" value="HMG-box"/>
    <property type="match status" value="1"/>
</dbReference>
<evidence type="ECO:0000313" key="6">
    <source>
        <dbReference type="EMBL" id="TPX62677.1"/>
    </source>
</evidence>
<feature type="domain" description="HMG box" evidence="5">
    <location>
        <begin position="160"/>
        <end position="228"/>
    </location>
</feature>
<dbReference type="InterPro" id="IPR051356">
    <property type="entry name" value="SOX/SOX-like_TF"/>
</dbReference>
<evidence type="ECO:0000256" key="2">
    <source>
        <dbReference type="ARBA" id="ARBA00023242"/>
    </source>
</evidence>
<comment type="caution">
    <text evidence="6">The sequence shown here is derived from an EMBL/GenBank/DDBJ whole genome shotgun (WGS) entry which is preliminary data.</text>
</comment>
<evidence type="ECO:0000259" key="5">
    <source>
        <dbReference type="PROSITE" id="PS50118"/>
    </source>
</evidence>
<dbReference type="GO" id="GO:0005634">
    <property type="term" value="C:nucleus"/>
    <property type="evidence" value="ECO:0007669"/>
    <property type="project" value="UniProtKB-UniRule"/>
</dbReference>
<feature type="compositionally biased region" description="Low complexity" evidence="4">
    <location>
        <begin position="373"/>
        <end position="386"/>
    </location>
</feature>
<dbReference type="EMBL" id="QEAQ01000002">
    <property type="protein sequence ID" value="TPX62677.1"/>
    <property type="molecule type" value="Genomic_DNA"/>
</dbReference>
<evidence type="ECO:0000313" key="7">
    <source>
        <dbReference type="Proteomes" id="UP000318582"/>
    </source>
</evidence>
<dbReference type="GO" id="GO:0000978">
    <property type="term" value="F:RNA polymerase II cis-regulatory region sequence-specific DNA binding"/>
    <property type="evidence" value="ECO:0007669"/>
    <property type="project" value="TreeGrafter"/>
</dbReference>
<dbReference type="PANTHER" id="PTHR45789:SF2">
    <property type="entry name" value="FI18025P1"/>
    <property type="match status" value="1"/>
</dbReference>
<proteinExistence type="predicted"/>
<dbReference type="InterPro" id="IPR036910">
    <property type="entry name" value="HMG_box_dom_sf"/>
</dbReference>
<evidence type="ECO:0000256" key="4">
    <source>
        <dbReference type="SAM" id="MobiDB-lite"/>
    </source>
</evidence>
<feature type="compositionally biased region" description="Low complexity" evidence="4">
    <location>
        <begin position="237"/>
        <end position="246"/>
    </location>
</feature>
<gene>
    <name evidence="6" type="ORF">PhCBS80983_g00366</name>
</gene>
<evidence type="ECO:0000256" key="3">
    <source>
        <dbReference type="PROSITE-ProRule" id="PRU00267"/>
    </source>
</evidence>
<dbReference type="Pfam" id="PF00505">
    <property type="entry name" value="HMG_box"/>
    <property type="match status" value="1"/>
</dbReference>
<evidence type="ECO:0000256" key="1">
    <source>
        <dbReference type="ARBA" id="ARBA00023125"/>
    </source>
</evidence>
<name>A0A507EGX1_9FUNG</name>
<feature type="region of interest" description="Disordered" evidence="4">
    <location>
        <begin position="29"/>
        <end position="62"/>
    </location>
</feature>
<feature type="region of interest" description="Disordered" evidence="4">
    <location>
        <begin position="373"/>
        <end position="404"/>
    </location>
</feature>
<feature type="compositionally biased region" description="Polar residues" evidence="4">
    <location>
        <begin position="273"/>
        <end position="305"/>
    </location>
</feature>
<dbReference type="Gene3D" id="1.10.30.10">
    <property type="entry name" value="High mobility group box domain"/>
    <property type="match status" value="1"/>
</dbReference>
<reference evidence="6 7" key="1">
    <citation type="journal article" date="2019" name="Sci. Rep.">
        <title>Comparative genomics of chytrid fungi reveal insights into the obligate biotrophic and pathogenic lifestyle of Synchytrium endobioticum.</title>
        <authorList>
            <person name="van de Vossenberg B.T.L.H."/>
            <person name="Warris S."/>
            <person name="Nguyen H.D.T."/>
            <person name="van Gent-Pelzer M.P.E."/>
            <person name="Joly D.L."/>
            <person name="van de Geest H.C."/>
            <person name="Bonants P.J.M."/>
            <person name="Smith D.S."/>
            <person name="Levesque C.A."/>
            <person name="van der Lee T.A.J."/>
        </authorList>
    </citation>
    <scope>NUCLEOTIDE SEQUENCE [LARGE SCALE GENOMIC DNA]</scope>
    <source>
        <strain evidence="6 7">CBS 809.83</strain>
    </source>
</reference>
<dbReference type="CDD" id="cd01389">
    <property type="entry name" value="HMG-box_ROX1-like"/>
    <property type="match status" value="1"/>
</dbReference>
<dbReference type="AlphaFoldDB" id="A0A507EGX1"/>
<protein>
    <recommendedName>
        <fullName evidence="5">HMG box domain-containing protein</fullName>
    </recommendedName>
</protein>
<feature type="DNA-binding region" description="HMG box" evidence="3">
    <location>
        <begin position="160"/>
        <end position="228"/>
    </location>
</feature>
<dbReference type="Proteomes" id="UP000318582">
    <property type="component" value="Unassembled WGS sequence"/>
</dbReference>
<dbReference type="GO" id="GO:0000981">
    <property type="term" value="F:DNA-binding transcription factor activity, RNA polymerase II-specific"/>
    <property type="evidence" value="ECO:0007669"/>
    <property type="project" value="TreeGrafter"/>
</dbReference>
<sequence>MSYEQLPTHSRPYAPIFDPMLVTAAQLQMQQKERTGTQSQPPSQLPPQHQQLPPRLPYMPRSSMYAPHASHMAHPQVIPPHAMAQPHIFDNGIGQQYCMIPEGYTPVLVPTSSTGAVASNPSAYQQPFVFPSPYQHPLPSVVPTAMPAQPQPRPTVPKRIPRPSNSFMTYRMDKQHEVLAYHAGANNKNISVIIGEMWRKETQPVKEYYRKKAEEGRKEHALRYPGYRYTPLKKRNSAGTSSAAAGAKKHKLRFPDPKPKETNAKAQKAEVCSTASRSAHNCASASTIESGDQTWNPESENSTSDISKTSCYALQRSVGAQTSPSPRLTIRTSTLPPAADLTSADVQALLYEHHHALPNANATSYNILANPSVSSASSDDASHNSAGEAPSSGTGCIGIANQSPPPAALPDPMRWFDFLTDSTGSPSPRDPFVMHAEPLTVQQCQASNLADIRAVDLSPTFLDSMHIPRYKSQTTNDPLL</sequence>
<dbReference type="PROSITE" id="PS50118">
    <property type="entry name" value="HMG_BOX_2"/>
    <property type="match status" value="1"/>
</dbReference>
<feature type="compositionally biased region" description="Low complexity" evidence="4">
    <location>
        <begin position="38"/>
        <end position="53"/>
    </location>
</feature>
<organism evidence="6 7">
    <name type="scientific">Powellomyces hirtus</name>
    <dbReference type="NCBI Taxonomy" id="109895"/>
    <lineage>
        <taxon>Eukaryota</taxon>
        <taxon>Fungi</taxon>
        <taxon>Fungi incertae sedis</taxon>
        <taxon>Chytridiomycota</taxon>
        <taxon>Chytridiomycota incertae sedis</taxon>
        <taxon>Chytridiomycetes</taxon>
        <taxon>Spizellomycetales</taxon>
        <taxon>Powellomycetaceae</taxon>
        <taxon>Powellomyces</taxon>
    </lineage>
</organism>
<feature type="region of interest" description="Disordered" evidence="4">
    <location>
        <begin position="230"/>
        <end position="305"/>
    </location>
</feature>
<accession>A0A507EGX1</accession>
<dbReference type="SMART" id="SM00398">
    <property type="entry name" value="HMG"/>
    <property type="match status" value="1"/>
</dbReference>
<dbReference type="STRING" id="109895.A0A507EGX1"/>
<keyword evidence="2 3" id="KW-0539">Nucleus</keyword>
<keyword evidence="7" id="KW-1185">Reference proteome</keyword>
<dbReference type="InterPro" id="IPR009071">
    <property type="entry name" value="HMG_box_dom"/>
</dbReference>
<dbReference type="PANTHER" id="PTHR45789">
    <property type="entry name" value="FI18025P1"/>
    <property type="match status" value="1"/>
</dbReference>
<keyword evidence="1 3" id="KW-0238">DNA-binding</keyword>